<feature type="transmembrane region" description="Helical" evidence="8">
    <location>
        <begin position="53"/>
        <end position="70"/>
    </location>
</feature>
<evidence type="ECO:0000256" key="4">
    <source>
        <dbReference type="ARBA" id="ARBA00022692"/>
    </source>
</evidence>
<comment type="caution">
    <text evidence="10">The sequence shown here is derived from an EMBL/GenBank/DDBJ whole genome shotgun (WGS) entry which is preliminary data.</text>
</comment>
<accession>A0A0M3ATB4</accession>
<sequence>MIRLFKHYVPHAVLLLGLLDCMLLIGAAEGGWILRAHQIGMDVDPVMTRIGPLASFAVSIQTAMIAVGVYGTEALQSIRYALARLLVAISLGVLFLSVMHFVLPDITLWRSNSLYAMGLAIGLLLTIRLLLGSMLGGEAFKRRLVVLGAGNRAHRIREIEERKGSGFLVVGYIAMNDGAQVIPEAINRNAIYNLADFVVRLGASEVVLALEERRNALPLSDLLRIKTTGVHVNEISTFLERETGRVDLDSVNPSWLIFSDGFSAGRRLSSIAKRLFDIVASSILLLLTGPVILLAALLVKLTSKGPAFYRQQRVGLFGEEFWIVKLRTMRQDAELSGQAVWAEKDDPRITRLGYWLRKLRIDELPQTWTVLKGEMSFVGPRPERRQFVEDLEQHLRYYAERHMVKPGITGWAQINYPYGASIEDARHKLEYDLYYAKNYTPFLDLLILIQTLRVILWPEGAR</sequence>
<protein>
    <submittedName>
        <fullName evidence="10">Sugar transferase</fullName>
    </submittedName>
</protein>
<feature type="domain" description="Bacterial sugar transferase" evidence="9">
    <location>
        <begin position="273"/>
        <end position="456"/>
    </location>
</feature>
<organism evidence="10 11">
    <name type="scientific">Sphingobium chungbukense</name>
    <dbReference type="NCBI Taxonomy" id="56193"/>
    <lineage>
        <taxon>Bacteria</taxon>
        <taxon>Pseudomonadati</taxon>
        <taxon>Pseudomonadota</taxon>
        <taxon>Alphaproteobacteria</taxon>
        <taxon>Sphingomonadales</taxon>
        <taxon>Sphingomonadaceae</taxon>
        <taxon>Sphingobium</taxon>
    </lineage>
</organism>
<dbReference type="GO" id="GO:0016780">
    <property type="term" value="F:phosphotransferase activity, for other substituted phosphate groups"/>
    <property type="evidence" value="ECO:0007669"/>
    <property type="project" value="TreeGrafter"/>
</dbReference>
<proteinExistence type="inferred from homology"/>
<evidence type="ECO:0000313" key="10">
    <source>
        <dbReference type="EMBL" id="KKW92186.1"/>
    </source>
</evidence>
<dbReference type="NCBIfam" id="TIGR03025">
    <property type="entry name" value="EPS_sugtrans"/>
    <property type="match status" value="1"/>
</dbReference>
<feature type="transmembrane region" description="Helical" evidence="8">
    <location>
        <begin position="12"/>
        <end position="33"/>
    </location>
</feature>
<comment type="subcellular location">
    <subcellularLocation>
        <location evidence="1">Membrane</location>
        <topology evidence="1">Multi-pass membrane protein</topology>
    </subcellularLocation>
</comment>
<keyword evidence="11" id="KW-1185">Reference proteome</keyword>
<dbReference type="InterPro" id="IPR003362">
    <property type="entry name" value="Bact_transf"/>
</dbReference>
<evidence type="ECO:0000256" key="8">
    <source>
        <dbReference type="SAM" id="Phobius"/>
    </source>
</evidence>
<evidence type="ECO:0000256" key="5">
    <source>
        <dbReference type="ARBA" id="ARBA00022989"/>
    </source>
</evidence>
<keyword evidence="6 8" id="KW-0472">Membrane</keyword>
<evidence type="ECO:0000256" key="7">
    <source>
        <dbReference type="ARBA" id="ARBA00023169"/>
    </source>
</evidence>
<name>A0A0M3ATB4_9SPHN</name>
<dbReference type="PANTHER" id="PTHR30576">
    <property type="entry name" value="COLANIC BIOSYNTHESIS UDP-GLUCOSE LIPID CARRIER TRANSFERASE"/>
    <property type="match status" value="1"/>
</dbReference>
<dbReference type="Proteomes" id="UP000033874">
    <property type="component" value="Unassembled WGS sequence"/>
</dbReference>
<keyword evidence="4 8" id="KW-0812">Transmembrane</keyword>
<dbReference type="NCBIfam" id="TIGR03013">
    <property type="entry name" value="EpsB_2"/>
    <property type="match status" value="1"/>
</dbReference>
<evidence type="ECO:0000256" key="6">
    <source>
        <dbReference type="ARBA" id="ARBA00023136"/>
    </source>
</evidence>
<evidence type="ECO:0000256" key="2">
    <source>
        <dbReference type="ARBA" id="ARBA00006464"/>
    </source>
</evidence>
<dbReference type="Pfam" id="PF02397">
    <property type="entry name" value="Bac_transf"/>
    <property type="match status" value="1"/>
</dbReference>
<feature type="transmembrane region" description="Helical" evidence="8">
    <location>
        <begin position="114"/>
        <end position="135"/>
    </location>
</feature>
<reference evidence="10 11" key="1">
    <citation type="submission" date="2015-04" db="EMBL/GenBank/DDBJ databases">
        <title>Genome sequence of aromatic hydrocarbons-degrading Sphingobium chungbukense DJ77.</title>
        <authorList>
            <person name="Kim Y.-C."/>
            <person name="Chae J.-C."/>
        </authorList>
    </citation>
    <scope>NUCLEOTIDE SEQUENCE [LARGE SCALE GENOMIC DNA]</scope>
    <source>
        <strain evidence="10 11">DJ77</strain>
    </source>
</reference>
<keyword evidence="3 10" id="KW-0808">Transferase</keyword>
<dbReference type="PANTHER" id="PTHR30576:SF0">
    <property type="entry name" value="UNDECAPRENYL-PHOSPHATE N-ACETYLGALACTOSAMINYL 1-PHOSPHATE TRANSFERASE-RELATED"/>
    <property type="match status" value="1"/>
</dbReference>
<dbReference type="EMBL" id="LBIC01000004">
    <property type="protein sequence ID" value="KKW92186.1"/>
    <property type="molecule type" value="Genomic_DNA"/>
</dbReference>
<keyword evidence="7" id="KW-0270">Exopolysaccharide synthesis</keyword>
<dbReference type="AlphaFoldDB" id="A0A0M3ATB4"/>
<evidence type="ECO:0000256" key="3">
    <source>
        <dbReference type="ARBA" id="ARBA00022679"/>
    </source>
</evidence>
<evidence type="ECO:0000313" key="11">
    <source>
        <dbReference type="Proteomes" id="UP000033874"/>
    </source>
</evidence>
<dbReference type="PATRIC" id="fig|56193.3.peg.1983"/>
<evidence type="ECO:0000256" key="1">
    <source>
        <dbReference type="ARBA" id="ARBA00004141"/>
    </source>
</evidence>
<dbReference type="STRING" id="56193.YP76_09575"/>
<dbReference type="RefSeq" id="WP_046763391.1">
    <property type="nucleotide sequence ID" value="NZ_LBIC01000004.1"/>
</dbReference>
<dbReference type="GO" id="GO:0000271">
    <property type="term" value="P:polysaccharide biosynthetic process"/>
    <property type="evidence" value="ECO:0007669"/>
    <property type="project" value="UniProtKB-KW"/>
</dbReference>
<dbReference type="InterPro" id="IPR017464">
    <property type="entry name" value="Sugar_tfrase_EpsB_2"/>
</dbReference>
<gene>
    <name evidence="10" type="ORF">YP76_09575</name>
</gene>
<evidence type="ECO:0000259" key="9">
    <source>
        <dbReference type="Pfam" id="PF02397"/>
    </source>
</evidence>
<keyword evidence="5 8" id="KW-1133">Transmembrane helix</keyword>
<dbReference type="GO" id="GO:0016020">
    <property type="term" value="C:membrane"/>
    <property type="evidence" value="ECO:0007669"/>
    <property type="project" value="UniProtKB-SubCell"/>
</dbReference>
<feature type="transmembrane region" description="Helical" evidence="8">
    <location>
        <begin position="82"/>
        <end position="102"/>
    </location>
</feature>
<feature type="transmembrane region" description="Helical" evidence="8">
    <location>
        <begin position="275"/>
        <end position="299"/>
    </location>
</feature>
<comment type="similarity">
    <text evidence="2">Belongs to the bacterial sugar transferase family.</text>
</comment>
<dbReference type="InterPro" id="IPR017475">
    <property type="entry name" value="EPS_sugar_tfrase"/>
</dbReference>